<organism evidence="1 2">
    <name type="scientific">Peronosclerospora sorghi</name>
    <dbReference type="NCBI Taxonomy" id="230839"/>
    <lineage>
        <taxon>Eukaryota</taxon>
        <taxon>Sar</taxon>
        <taxon>Stramenopiles</taxon>
        <taxon>Oomycota</taxon>
        <taxon>Peronosporomycetes</taxon>
        <taxon>Peronosporales</taxon>
        <taxon>Peronosporaceae</taxon>
        <taxon>Peronosclerospora</taxon>
    </lineage>
</organism>
<accession>A0ACC0WY48</accession>
<gene>
    <name evidence="1" type="ORF">PsorP6_000140</name>
</gene>
<reference evidence="1 2" key="1">
    <citation type="journal article" date="2022" name="bioRxiv">
        <title>The genome of the oomycete Peronosclerospora sorghi, a cosmopolitan pathogen of maize and sorghum, is inflated with dispersed pseudogenes.</title>
        <authorList>
            <person name="Fletcher K."/>
            <person name="Martin F."/>
            <person name="Isakeit T."/>
            <person name="Cavanaugh K."/>
            <person name="Magill C."/>
            <person name="Michelmore R."/>
        </authorList>
    </citation>
    <scope>NUCLEOTIDE SEQUENCE [LARGE SCALE GENOMIC DNA]</scope>
    <source>
        <strain evidence="1">P6</strain>
    </source>
</reference>
<name>A0ACC0WY48_9STRA</name>
<evidence type="ECO:0000313" key="2">
    <source>
        <dbReference type="Proteomes" id="UP001163321"/>
    </source>
</evidence>
<comment type="caution">
    <text evidence="1">The sequence shown here is derived from an EMBL/GenBank/DDBJ whole genome shotgun (WGS) entry which is preliminary data.</text>
</comment>
<proteinExistence type="predicted"/>
<protein>
    <submittedName>
        <fullName evidence="1">Uncharacterized protein</fullName>
    </submittedName>
</protein>
<sequence length="305" mass="35039">MGPEVPSCMPYEGVVLFIISLRTRIWWFRACEAEQHEAFWAAHSRSAKFSPGAMSLMTRIFNVKPQERITLAEILKLILCLMRMEREEKNRAVAKQQLQQHDEEFNPFKIDVDRSVAIPSSTAVTAAPASSKKASTYPSTRVALYTSFQSSRTATELQKRVVKALKEHSVRDVEHKDRFKIKATMTAADKEDLGFAVRIYSLDNVRNPCKNAAQALRWRCVVEFRRTSGESLKFQEAYKKLSKLLCDLISQLAKGRKQESGWYFSCFECHNFKLLRDEDEFGFLENADTTHMLMMLMTLSTSPDK</sequence>
<keyword evidence="2" id="KW-1185">Reference proteome</keyword>
<dbReference type="Proteomes" id="UP001163321">
    <property type="component" value="Chromosome 1"/>
</dbReference>
<evidence type="ECO:0000313" key="1">
    <source>
        <dbReference type="EMBL" id="KAI9922788.1"/>
    </source>
</evidence>
<dbReference type="EMBL" id="CM047580">
    <property type="protein sequence ID" value="KAI9922788.1"/>
    <property type="molecule type" value="Genomic_DNA"/>
</dbReference>